<dbReference type="Proteomes" id="UP001150569">
    <property type="component" value="Unassembled WGS sequence"/>
</dbReference>
<evidence type="ECO:0000313" key="3">
    <source>
        <dbReference type="Proteomes" id="UP001150569"/>
    </source>
</evidence>
<keyword evidence="3" id="KW-1185">Reference proteome</keyword>
<dbReference type="InterPro" id="IPR050228">
    <property type="entry name" value="Carboxylesterase_BioH"/>
</dbReference>
<dbReference type="Gene3D" id="3.40.50.1820">
    <property type="entry name" value="alpha/beta hydrolase"/>
    <property type="match status" value="1"/>
</dbReference>
<reference evidence="2" key="1">
    <citation type="submission" date="2022-07" db="EMBL/GenBank/DDBJ databases">
        <title>Phylogenomic reconstructions and comparative analyses of Kickxellomycotina fungi.</title>
        <authorList>
            <person name="Reynolds N.K."/>
            <person name="Stajich J.E."/>
            <person name="Barry K."/>
            <person name="Grigoriev I.V."/>
            <person name="Crous P."/>
            <person name="Smith M.E."/>
        </authorList>
    </citation>
    <scope>NUCLEOTIDE SEQUENCE</scope>
    <source>
        <strain evidence="2">RSA 861</strain>
    </source>
</reference>
<dbReference type="AlphaFoldDB" id="A0A9W8AA74"/>
<dbReference type="Pfam" id="PF12697">
    <property type="entry name" value="Abhydrolase_6"/>
    <property type="match status" value="1"/>
</dbReference>
<dbReference type="EMBL" id="JANBPT010000167">
    <property type="protein sequence ID" value="KAJ1926486.1"/>
    <property type="molecule type" value="Genomic_DNA"/>
</dbReference>
<dbReference type="PANTHER" id="PTHR43194">
    <property type="entry name" value="HYDROLASE ALPHA/BETA FOLD FAMILY"/>
    <property type="match status" value="1"/>
</dbReference>
<comment type="caution">
    <text evidence="2">The sequence shown here is derived from an EMBL/GenBank/DDBJ whole genome shotgun (WGS) entry which is preliminary data.</text>
</comment>
<dbReference type="OrthoDB" id="94039at2759"/>
<name>A0A9W8AA74_9FUNG</name>
<gene>
    <name evidence="2" type="ORF">IWQ60_003761</name>
</gene>
<proteinExistence type="predicted"/>
<dbReference type="SUPFAM" id="SSF53474">
    <property type="entry name" value="alpha/beta-Hydrolases"/>
    <property type="match status" value="1"/>
</dbReference>
<dbReference type="InterPro" id="IPR029058">
    <property type="entry name" value="AB_hydrolase_fold"/>
</dbReference>
<evidence type="ECO:0000313" key="2">
    <source>
        <dbReference type="EMBL" id="KAJ1926486.1"/>
    </source>
</evidence>
<protein>
    <recommendedName>
        <fullName evidence="1">AB hydrolase-1 domain-containing protein</fullName>
    </recommendedName>
</protein>
<sequence>MDRFTVTPHVFYAARNDRYIAAKEYVPRREASAVPRGCPLTLVTMHAAGFFKEIWEPVLATLPLDNMPTSLPADLGNVPECISFVNSRGYAAAVLDSRPMQRNEWHVERIMALDAWNHGDSSALNRDKLGRKFSWMSAAQDIIDVVRQLGTGSTLVGVGHSLGGSSMLIAQLLQPGLFDALFAVEPVLAFSRELHDINFEHVLKRRRTWAKQADFHKYSSSHRFYDTWDPRAKETFTRYGLRPIEIPAAKGKPNTSGFVLKCHPRDEYECFQAGQVDSVWTRDHVNEIISPTRFLMGGLSSCCPNAHFARAHASAALLSDARVAKGLGHLLVIESPATVSRELGRFLNDLTNLQSALQPRAQL</sequence>
<dbReference type="PANTHER" id="PTHR43194:SF2">
    <property type="entry name" value="PEROXISOMAL MEMBRANE PROTEIN LPX1"/>
    <property type="match status" value="1"/>
</dbReference>
<feature type="domain" description="AB hydrolase-1" evidence="1">
    <location>
        <begin position="109"/>
        <end position="340"/>
    </location>
</feature>
<accession>A0A9W8AA74</accession>
<evidence type="ECO:0000259" key="1">
    <source>
        <dbReference type="Pfam" id="PF12697"/>
    </source>
</evidence>
<dbReference type="InterPro" id="IPR000073">
    <property type="entry name" value="AB_hydrolase_1"/>
</dbReference>
<organism evidence="2 3">
    <name type="scientific">Tieghemiomyces parasiticus</name>
    <dbReference type="NCBI Taxonomy" id="78921"/>
    <lineage>
        <taxon>Eukaryota</taxon>
        <taxon>Fungi</taxon>
        <taxon>Fungi incertae sedis</taxon>
        <taxon>Zoopagomycota</taxon>
        <taxon>Kickxellomycotina</taxon>
        <taxon>Dimargaritomycetes</taxon>
        <taxon>Dimargaritales</taxon>
        <taxon>Dimargaritaceae</taxon>
        <taxon>Tieghemiomyces</taxon>
    </lineage>
</organism>